<dbReference type="EMBL" id="LSYS01007194">
    <property type="protein sequence ID" value="OPJ72497.1"/>
    <property type="molecule type" value="Genomic_DNA"/>
</dbReference>
<protein>
    <submittedName>
        <fullName evidence="1">Uncharacterized protein</fullName>
    </submittedName>
</protein>
<accession>A0A1V4JL62</accession>
<name>A0A1V4JL62_PATFA</name>
<evidence type="ECO:0000313" key="2">
    <source>
        <dbReference type="Proteomes" id="UP000190648"/>
    </source>
</evidence>
<comment type="caution">
    <text evidence="1">The sequence shown here is derived from an EMBL/GenBank/DDBJ whole genome shotgun (WGS) entry which is preliminary data.</text>
</comment>
<gene>
    <name evidence="1" type="ORF">AV530_018904</name>
</gene>
<proteinExistence type="predicted"/>
<keyword evidence="2" id="KW-1185">Reference proteome</keyword>
<evidence type="ECO:0000313" key="1">
    <source>
        <dbReference type="EMBL" id="OPJ72497.1"/>
    </source>
</evidence>
<dbReference type="Proteomes" id="UP000190648">
    <property type="component" value="Unassembled WGS sequence"/>
</dbReference>
<sequence length="89" mass="10157">MMSNISLGGGWRTMSWKSKVVGCGELLWTKWKSGVDQTVASTTSQCMAKGTDQRARHPFRQSTWDLQPCPEEEKTKCSQLTKQFRRQDS</sequence>
<dbReference type="AlphaFoldDB" id="A0A1V4JL62"/>
<organism evidence="1 2">
    <name type="scientific">Patagioenas fasciata monilis</name>
    <dbReference type="NCBI Taxonomy" id="372326"/>
    <lineage>
        <taxon>Eukaryota</taxon>
        <taxon>Metazoa</taxon>
        <taxon>Chordata</taxon>
        <taxon>Craniata</taxon>
        <taxon>Vertebrata</taxon>
        <taxon>Euteleostomi</taxon>
        <taxon>Archelosauria</taxon>
        <taxon>Archosauria</taxon>
        <taxon>Dinosauria</taxon>
        <taxon>Saurischia</taxon>
        <taxon>Theropoda</taxon>
        <taxon>Coelurosauria</taxon>
        <taxon>Aves</taxon>
        <taxon>Neognathae</taxon>
        <taxon>Neoaves</taxon>
        <taxon>Columbimorphae</taxon>
        <taxon>Columbiformes</taxon>
        <taxon>Columbidae</taxon>
        <taxon>Patagioenas</taxon>
    </lineage>
</organism>
<reference evidence="1 2" key="1">
    <citation type="submission" date="2016-02" db="EMBL/GenBank/DDBJ databases">
        <title>Band-tailed pigeon sequencing and assembly.</title>
        <authorList>
            <person name="Soares A.E."/>
            <person name="Novak B.J."/>
            <person name="Rice E.S."/>
            <person name="O'Connell B."/>
            <person name="Chang D."/>
            <person name="Weber S."/>
            <person name="Shapiro B."/>
        </authorList>
    </citation>
    <scope>NUCLEOTIDE SEQUENCE [LARGE SCALE GENOMIC DNA]</scope>
    <source>
        <strain evidence="1">BTP2013</strain>
        <tissue evidence="1">Blood</tissue>
    </source>
</reference>